<feature type="compositionally biased region" description="Low complexity" evidence="1">
    <location>
        <begin position="198"/>
        <end position="208"/>
    </location>
</feature>
<dbReference type="EMBL" id="JBEPMU010000001">
    <property type="protein sequence ID" value="MET3650849.1"/>
    <property type="molecule type" value="Genomic_DNA"/>
</dbReference>
<keyword evidence="2" id="KW-0812">Transmembrane</keyword>
<feature type="region of interest" description="Disordered" evidence="1">
    <location>
        <begin position="1"/>
        <end position="29"/>
    </location>
</feature>
<proteinExistence type="predicted"/>
<evidence type="ECO:0000256" key="2">
    <source>
        <dbReference type="SAM" id="Phobius"/>
    </source>
</evidence>
<feature type="transmembrane region" description="Helical" evidence="2">
    <location>
        <begin position="56"/>
        <end position="77"/>
    </location>
</feature>
<reference evidence="3 4" key="1">
    <citation type="submission" date="2024-06" db="EMBL/GenBank/DDBJ databases">
        <title>Sorghum-associated microbial communities from plants grown in Nebraska, USA.</title>
        <authorList>
            <person name="Schachtman D."/>
        </authorList>
    </citation>
    <scope>NUCLEOTIDE SEQUENCE [LARGE SCALE GENOMIC DNA]</scope>
    <source>
        <strain evidence="3 4">1073</strain>
    </source>
</reference>
<evidence type="ECO:0000313" key="3">
    <source>
        <dbReference type="EMBL" id="MET3650849.1"/>
    </source>
</evidence>
<evidence type="ECO:0000313" key="4">
    <source>
        <dbReference type="Proteomes" id="UP001549184"/>
    </source>
</evidence>
<keyword evidence="4" id="KW-1185">Reference proteome</keyword>
<gene>
    <name evidence="3" type="ORF">ABIC75_000551</name>
</gene>
<accession>A0ABV2JPU1</accession>
<keyword evidence="2" id="KW-1133">Transmembrane helix</keyword>
<dbReference type="RefSeq" id="WP_354012325.1">
    <property type="nucleotide sequence ID" value="NZ_JBEPMU010000001.1"/>
</dbReference>
<keyword evidence="2" id="KW-0472">Membrane</keyword>
<organism evidence="3 4">
    <name type="scientific">Dyella japonica</name>
    <dbReference type="NCBI Taxonomy" id="231455"/>
    <lineage>
        <taxon>Bacteria</taxon>
        <taxon>Pseudomonadati</taxon>
        <taxon>Pseudomonadota</taxon>
        <taxon>Gammaproteobacteria</taxon>
        <taxon>Lysobacterales</taxon>
        <taxon>Rhodanobacteraceae</taxon>
        <taxon>Dyella</taxon>
    </lineage>
</organism>
<evidence type="ECO:0000256" key="1">
    <source>
        <dbReference type="SAM" id="MobiDB-lite"/>
    </source>
</evidence>
<comment type="caution">
    <text evidence="3">The sequence shown here is derived from an EMBL/GenBank/DDBJ whole genome shotgun (WGS) entry which is preliminary data.</text>
</comment>
<dbReference type="Proteomes" id="UP001549184">
    <property type="component" value="Unassembled WGS sequence"/>
</dbReference>
<feature type="region of interest" description="Disordered" evidence="1">
    <location>
        <begin position="181"/>
        <end position="216"/>
    </location>
</feature>
<feature type="compositionally biased region" description="Pro residues" evidence="1">
    <location>
        <begin position="185"/>
        <end position="196"/>
    </location>
</feature>
<name>A0ABV2JPU1_9GAMM</name>
<protein>
    <submittedName>
        <fullName evidence="3">Meckel syndrome type 1 protein</fullName>
    </submittedName>
</protein>
<sequence>MNTHDHDQDELPGDDELKALYRSLPRKEPSPALDAAIKRAAADAVRAQQQRKVMRWPVAVASVAVIVVAGGLGWRMMQQPSSVPQISATRDVVMSAAPSNEAAKPAPAESAIDAATHETAPVASAPAARMAASTMRKQENIRSAIKPRLVAPAVVAQQPPTAATEAAPMAGLSEDRVSDATLAAPAPPPAPAPPAPVAESTASAYAPSPAAPPTIMAGNQSERATMAMKTMAAPATVTAPDATAAQSSDTPTQELAKIRQLFALQRHDEAVQRLLAFRQAHPDVTLPDDLRAQLPDHE</sequence>